<sequence>MPDSPFGPPPTLPASNVPGHLLASLLSAGSLVQPEPVLTRAVRFLLGLPGASSALDELVRKAGLEPGQDGYWLTEVGHDDGGRTDLEYWWGEKARVIVEAKIGHTLEASQLDGYRSRLPSAGGLLVVLVPTTRTRESSVIVESLRARYSDEGDTVGVALWTWDDVARQLESALGDSSDVAQLRGLIAAAGALDVMPFTTSQLDVADSSRVHDLWRVLDRASFGLFDHVLPMQHRGPFERWRFVSVGGYDASFKVGLGRRNRGSNESWIWASVDEVSRFGRAAQEALLARFDDAIRDGREIAIPIPLTAGLSGVELEEDIREKLFEIAATIREGIASGLAELAEHEAGAPAEVPHNLVGIPPFTKADLLDTSDRRADLELVTRAALRHVFDGKPVRLPRSEPFAKRCWIGIAPFGTHISIGIERTDGSHAQDWVWISVHEATPSSALAYRVLDELFPGETVDIPRGRGLPAKIPEGSNGVEAFLSLVAQIEQTKRAVLEALVAASPA</sequence>
<evidence type="ECO:0000313" key="1">
    <source>
        <dbReference type="EMBL" id="MDR7086829.1"/>
    </source>
</evidence>
<dbReference type="EMBL" id="JAVDWH010000001">
    <property type="protein sequence ID" value="MDR7086829.1"/>
    <property type="molecule type" value="Genomic_DNA"/>
</dbReference>
<keyword evidence="2" id="KW-1185">Reference proteome</keyword>
<gene>
    <name evidence="1" type="ORF">J2X11_001668</name>
</gene>
<evidence type="ECO:0000313" key="2">
    <source>
        <dbReference type="Proteomes" id="UP001257739"/>
    </source>
</evidence>
<dbReference type="RefSeq" id="WP_309969421.1">
    <property type="nucleotide sequence ID" value="NZ_JAVDWH010000001.1"/>
</dbReference>
<evidence type="ECO:0008006" key="3">
    <source>
        <dbReference type="Google" id="ProtNLM"/>
    </source>
</evidence>
<comment type="caution">
    <text evidence="1">The sequence shown here is derived from an EMBL/GenBank/DDBJ whole genome shotgun (WGS) entry which is preliminary data.</text>
</comment>
<protein>
    <recommendedName>
        <fullName evidence="3">PD-(D/E)XK nuclease superfamily protein</fullName>
    </recommendedName>
</protein>
<proteinExistence type="predicted"/>
<reference evidence="1 2" key="1">
    <citation type="submission" date="2023-07" db="EMBL/GenBank/DDBJ databases">
        <title>Sorghum-associated microbial communities from plants grown in Nebraska, USA.</title>
        <authorList>
            <person name="Schachtman D."/>
        </authorList>
    </citation>
    <scope>NUCLEOTIDE SEQUENCE [LARGE SCALE GENOMIC DNA]</scope>
    <source>
        <strain evidence="1 2">BE248</strain>
    </source>
</reference>
<organism evidence="1 2">
    <name type="scientific">Aeromicrobium panaciterrae</name>
    <dbReference type="NCBI Taxonomy" id="363861"/>
    <lineage>
        <taxon>Bacteria</taxon>
        <taxon>Bacillati</taxon>
        <taxon>Actinomycetota</taxon>
        <taxon>Actinomycetes</taxon>
        <taxon>Propionibacteriales</taxon>
        <taxon>Nocardioidaceae</taxon>
        <taxon>Aeromicrobium</taxon>
    </lineage>
</organism>
<accession>A0ABU1UNS5</accession>
<dbReference type="Proteomes" id="UP001257739">
    <property type="component" value="Unassembled WGS sequence"/>
</dbReference>
<name>A0ABU1UNS5_9ACTN</name>